<dbReference type="STRING" id="436010.A0A166N050"/>
<dbReference type="EMBL" id="KV417526">
    <property type="protein sequence ID" value="KZP24509.1"/>
    <property type="molecule type" value="Genomic_DNA"/>
</dbReference>
<dbReference type="AlphaFoldDB" id="A0A166N050"/>
<reference evidence="1" key="1">
    <citation type="journal article" date="2016" name="Mol. Biol. Evol.">
        <title>Comparative Genomics of Early-Diverging Mushroom-Forming Fungi Provides Insights into the Origins of Lignocellulose Decay Capabilities.</title>
        <authorList>
            <person name="Nagy L.G."/>
            <person name="Riley R."/>
            <person name="Tritt A."/>
            <person name="Adam C."/>
            <person name="Daum C."/>
            <person name="Floudas D."/>
            <person name="Sun H."/>
            <person name="Yadav J.S."/>
            <person name="Pangilinan J."/>
            <person name="Larsson K.H."/>
            <person name="Matsuura K."/>
            <person name="Barry K."/>
            <person name="Labutti K."/>
            <person name="Kuo R."/>
            <person name="Ohm R.A."/>
            <person name="Bhattacharya S.S."/>
            <person name="Shirouzu T."/>
            <person name="Yoshinaga Y."/>
            <person name="Martin F.M."/>
            <person name="Grigoriev I.V."/>
            <person name="Hibbett D.S."/>
        </authorList>
    </citation>
    <scope>NUCLEOTIDE SEQUENCE [LARGE SCALE GENOMIC DNA]</scope>
    <source>
        <strain evidence="1">CBS 109695</strain>
    </source>
</reference>
<proteinExistence type="predicted"/>
<organism evidence="1">
    <name type="scientific">Athelia psychrophila</name>
    <dbReference type="NCBI Taxonomy" id="1759441"/>
    <lineage>
        <taxon>Eukaryota</taxon>
        <taxon>Fungi</taxon>
        <taxon>Dikarya</taxon>
        <taxon>Basidiomycota</taxon>
        <taxon>Agaricomycotina</taxon>
        <taxon>Agaricomycetes</taxon>
        <taxon>Agaricomycetidae</taxon>
        <taxon>Atheliales</taxon>
        <taxon>Atheliaceae</taxon>
        <taxon>Athelia</taxon>
    </lineage>
</organism>
<accession>A0A166N050</accession>
<gene>
    <name evidence="1" type="ORF">FIBSPDRAFT_857222</name>
</gene>
<name>A0A166N050_9AGAM</name>
<sequence length="215" mass="24062">MELDDIKSIFDAARKYDMEHAEEIIRSALISARFLDQAPMRVFGIVCALRLATEAQIVAAATLDSNVADLDYVPELEYLSGGDIHHLQMYHKACRKVAQDIAGEIRDLVDPECFRWWFKCGEVSAICPFGKISGSKIKAATWWIDNYLAPCQEKLKNAPMGKKVTASECIGAALLAAQACPECKHTSLVDLEDFAWRFSREIDKAVAKVLHRCRP</sequence>
<dbReference type="OrthoDB" id="6359816at2759"/>
<protein>
    <submittedName>
        <fullName evidence="1">Uncharacterized protein</fullName>
    </submittedName>
</protein>
<evidence type="ECO:0000313" key="1">
    <source>
        <dbReference type="EMBL" id="KZP24509.1"/>
    </source>
</evidence>